<dbReference type="Proteomes" id="UP001279642">
    <property type="component" value="Unassembled WGS sequence"/>
</dbReference>
<feature type="transmembrane region" description="Helical" evidence="7">
    <location>
        <begin position="271"/>
        <end position="289"/>
    </location>
</feature>
<dbReference type="PANTHER" id="PTHR32322">
    <property type="entry name" value="INNER MEMBRANE TRANSPORTER"/>
    <property type="match status" value="1"/>
</dbReference>
<evidence type="ECO:0000256" key="6">
    <source>
        <dbReference type="SAM" id="MobiDB-lite"/>
    </source>
</evidence>
<proteinExistence type="inferred from homology"/>
<keyword evidence="4 7" id="KW-1133">Transmembrane helix</keyword>
<keyword evidence="3 7" id="KW-0812">Transmembrane</keyword>
<gene>
    <name evidence="9" type="ORF">SMD27_22770</name>
</gene>
<dbReference type="EMBL" id="JAXCLW010000012">
    <property type="protein sequence ID" value="MDY0885679.1"/>
    <property type="molecule type" value="Genomic_DNA"/>
</dbReference>
<feature type="region of interest" description="Disordered" evidence="6">
    <location>
        <begin position="1"/>
        <end position="23"/>
    </location>
</feature>
<evidence type="ECO:0000256" key="2">
    <source>
        <dbReference type="ARBA" id="ARBA00007362"/>
    </source>
</evidence>
<evidence type="ECO:0000256" key="4">
    <source>
        <dbReference type="ARBA" id="ARBA00022989"/>
    </source>
</evidence>
<evidence type="ECO:0000259" key="8">
    <source>
        <dbReference type="Pfam" id="PF00892"/>
    </source>
</evidence>
<feature type="transmembrane region" description="Helical" evidence="7">
    <location>
        <begin position="178"/>
        <end position="196"/>
    </location>
</feature>
<feature type="transmembrane region" description="Helical" evidence="7">
    <location>
        <begin position="31"/>
        <end position="55"/>
    </location>
</feature>
<protein>
    <submittedName>
        <fullName evidence="9">DMT family transporter</fullName>
    </submittedName>
</protein>
<dbReference type="SUPFAM" id="SSF103481">
    <property type="entry name" value="Multidrug resistance efflux transporter EmrE"/>
    <property type="match status" value="2"/>
</dbReference>
<dbReference type="InterPro" id="IPR050638">
    <property type="entry name" value="AA-Vitamin_Transporters"/>
</dbReference>
<dbReference type="InterPro" id="IPR037185">
    <property type="entry name" value="EmrE-like"/>
</dbReference>
<dbReference type="RefSeq" id="WP_320510754.1">
    <property type="nucleotide sequence ID" value="NZ_JAXCLW010000012.1"/>
</dbReference>
<dbReference type="PANTHER" id="PTHR32322:SF2">
    <property type="entry name" value="EAMA DOMAIN-CONTAINING PROTEIN"/>
    <property type="match status" value="1"/>
</dbReference>
<feature type="transmembrane region" description="Helical" evidence="7">
    <location>
        <begin position="295"/>
        <end position="312"/>
    </location>
</feature>
<feature type="transmembrane region" description="Helical" evidence="7">
    <location>
        <begin position="208"/>
        <end position="227"/>
    </location>
</feature>
<keyword evidence="5 7" id="KW-0472">Membrane</keyword>
<feature type="transmembrane region" description="Helical" evidence="7">
    <location>
        <begin position="121"/>
        <end position="140"/>
    </location>
</feature>
<feature type="compositionally biased region" description="Polar residues" evidence="6">
    <location>
        <begin position="1"/>
        <end position="12"/>
    </location>
</feature>
<feature type="transmembrane region" description="Helical" evidence="7">
    <location>
        <begin position="239"/>
        <end position="259"/>
    </location>
</feature>
<evidence type="ECO:0000313" key="9">
    <source>
        <dbReference type="EMBL" id="MDY0885679.1"/>
    </source>
</evidence>
<dbReference type="InterPro" id="IPR000620">
    <property type="entry name" value="EamA_dom"/>
</dbReference>
<feature type="transmembrane region" description="Helical" evidence="7">
    <location>
        <begin position="61"/>
        <end position="82"/>
    </location>
</feature>
<evidence type="ECO:0000256" key="5">
    <source>
        <dbReference type="ARBA" id="ARBA00023136"/>
    </source>
</evidence>
<sequence>MTSEAPATTSNIAEAPRNSDRQAVPQEHTPLWLKAGPAIFLLLWSLGFPVAKIGIRHADPLMILTMRYGLVLIVLAPLIVWFRPRLPARRIDWLHLAVVGFLIQTLYFGLCYTAFSFGMSAGTMALIVSLQPVVVALAAPAMVGEVIGLKRWLGFGLGLAGAVIVILCRSAVEVTSITGLVLTVIGLFGMSGAALYEKRFGVTQHPLVANAVQYGVGFITTLPFAFLFGSTRVDWNGEFIGVMAYLVIGNSLIAITLMLAMIRHGEASRVAALFFLVPPLAALLSWPMIGETMPAAAWIGMAVAAIGVALASRRAVKSK</sequence>
<organism evidence="9 10">
    <name type="scientific">Dongia soli</name>
    <dbReference type="NCBI Taxonomy" id="600628"/>
    <lineage>
        <taxon>Bacteria</taxon>
        <taxon>Pseudomonadati</taxon>
        <taxon>Pseudomonadota</taxon>
        <taxon>Alphaproteobacteria</taxon>
        <taxon>Rhodospirillales</taxon>
        <taxon>Dongiaceae</taxon>
        <taxon>Dongia</taxon>
    </lineage>
</organism>
<feature type="domain" description="EamA" evidence="8">
    <location>
        <begin position="178"/>
        <end position="312"/>
    </location>
</feature>
<comment type="subcellular location">
    <subcellularLocation>
        <location evidence="1">Membrane</location>
        <topology evidence="1">Multi-pass membrane protein</topology>
    </subcellularLocation>
</comment>
<keyword evidence="10" id="KW-1185">Reference proteome</keyword>
<comment type="caution">
    <text evidence="9">The sequence shown here is derived from an EMBL/GenBank/DDBJ whole genome shotgun (WGS) entry which is preliminary data.</text>
</comment>
<evidence type="ECO:0000256" key="3">
    <source>
        <dbReference type="ARBA" id="ARBA00022692"/>
    </source>
</evidence>
<feature type="transmembrane region" description="Helical" evidence="7">
    <location>
        <begin position="152"/>
        <end position="172"/>
    </location>
</feature>
<reference evidence="9 10" key="1">
    <citation type="journal article" date="2016" name="Antonie Van Leeuwenhoek">
        <title>Dongia soli sp. nov., isolated from soil from Dokdo, Korea.</title>
        <authorList>
            <person name="Kim D.U."/>
            <person name="Lee H."/>
            <person name="Kim H."/>
            <person name="Kim S.G."/>
            <person name="Ka J.O."/>
        </authorList>
    </citation>
    <scope>NUCLEOTIDE SEQUENCE [LARGE SCALE GENOMIC DNA]</scope>
    <source>
        <strain evidence="9 10">D78</strain>
    </source>
</reference>
<feature type="domain" description="EamA" evidence="8">
    <location>
        <begin position="41"/>
        <end position="166"/>
    </location>
</feature>
<comment type="similarity">
    <text evidence="2">Belongs to the EamA transporter family.</text>
</comment>
<name>A0ABU5EI31_9PROT</name>
<feature type="transmembrane region" description="Helical" evidence="7">
    <location>
        <begin position="94"/>
        <end position="115"/>
    </location>
</feature>
<accession>A0ABU5EI31</accession>
<evidence type="ECO:0000256" key="7">
    <source>
        <dbReference type="SAM" id="Phobius"/>
    </source>
</evidence>
<evidence type="ECO:0000256" key="1">
    <source>
        <dbReference type="ARBA" id="ARBA00004141"/>
    </source>
</evidence>
<evidence type="ECO:0000313" key="10">
    <source>
        <dbReference type="Proteomes" id="UP001279642"/>
    </source>
</evidence>
<dbReference type="Pfam" id="PF00892">
    <property type="entry name" value="EamA"/>
    <property type="match status" value="2"/>
</dbReference>